<dbReference type="SMART" id="SM00612">
    <property type="entry name" value="Kelch"/>
    <property type="match status" value="2"/>
</dbReference>
<accession>A0A3P7PTF6</accession>
<dbReference type="SUPFAM" id="SSF117281">
    <property type="entry name" value="Kelch motif"/>
    <property type="match status" value="1"/>
</dbReference>
<keyword evidence="1" id="KW-0880">Kelch repeat</keyword>
<proteinExistence type="predicted"/>
<dbReference type="AlphaFoldDB" id="A0A3P7PTF6"/>
<dbReference type="Proteomes" id="UP000281553">
    <property type="component" value="Unassembled WGS sequence"/>
</dbReference>
<dbReference type="InterPro" id="IPR015915">
    <property type="entry name" value="Kelch-typ_b-propeller"/>
</dbReference>
<evidence type="ECO:0000256" key="1">
    <source>
        <dbReference type="ARBA" id="ARBA00022441"/>
    </source>
</evidence>
<evidence type="ECO:0000313" key="2">
    <source>
        <dbReference type="EMBL" id="VDN21276.1"/>
    </source>
</evidence>
<reference evidence="2 3" key="1">
    <citation type="submission" date="2018-11" db="EMBL/GenBank/DDBJ databases">
        <authorList>
            <consortium name="Pathogen Informatics"/>
        </authorList>
    </citation>
    <scope>NUCLEOTIDE SEQUENCE [LARGE SCALE GENOMIC DNA]</scope>
</reference>
<protein>
    <submittedName>
        <fullName evidence="2">Uncharacterized protein</fullName>
    </submittedName>
</protein>
<organism evidence="2 3">
    <name type="scientific">Dibothriocephalus latus</name>
    <name type="common">Fish tapeworm</name>
    <name type="synonym">Diphyllobothrium latum</name>
    <dbReference type="NCBI Taxonomy" id="60516"/>
    <lineage>
        <taxon>Eukaryota</taxon>
        <taxon>Metazoa</taxon>
        <taxon>Spiralia</taxon>
        <taxon>Lophotrochozoa</taxon>
        <taxon>Platyhelminthes</taxon>
        <taxon>Cestoda</taxon>
        <taxon>Eucestoda</taxon>
        <taxon>Diphyllobothriidea</taxon>
        <taxon>Diphyllobothriidae</taxon>
        <taxon>Dibothriocephalus</taxon>
    </lineage>
</organism>
<dbReference type="Gene3D" id="2.120.10.80">
    <property type="entry name" value="Kelch-type beta propeller"/>
    <property type="match status" value="1"/>
</dbReference>
<name>A0A3P7PTF6_DIBLA</name>
<gene>
    <name evidence="2" type="ORF">DILT_LOCUS13796</name>
</gene>
<dbReference type="InterPro" id="IPR006652">
    <property type="entry name" value="Kelch_1"/>
</dbReference>
<feature type="non-terminal residue" evidence="2">
    <location>
        <position position="195"/>
    </location>
</feature>
<dbReference type="OrthoDB" id="6258151at2759"/>
<keyword evidence="3" id="KW-1185">Reference proteome</keyword>
<dbReference type="EMBL" id="UYRU01071652">
    <property type="protein sequence ID" value="VDN21276.1"/>
    <property type="molecule type" value="Genomic_DNA"/>
</dbReference>
<evidence type="ECO:0000313" key="3">
    <source>
        <dbReference type="Proteomes" id="UP000281553"/>
    </source>
</evidence>
<sequence>MGTDNFLRLGLGLAGRPFCIFGDDPTGFEDSCTGFYCSSPSGSVLRDFLPGCRVELEFFRVWICLPALSEARTSPGLAALPNRQVFVIGGYNERDLAKVEYCQLPATLSQDITTTDNSPEFWREAAPLNIARCGLGVCVMGDRIIAAGGVASDAVEVFQPPNAQSQHGQWTLISRMNQERYKFSLAAGQGYLFAF</sequence>